<keyword evidence="3" id="KW-1185">Reference proteome</keyword>
<organism evidence="2 3">
    <name type="scientific">Parnassius mnemosyne</name>
    <name type="common">clouded apollo</name>
    <dbReference type="NCBI Taxonomy" id="213953"/>
    <lineage>
        <taxon>Eukaryota</taxon>
        <taxon>Metazoa</taxon>
        <taxon>Ecdysozoa</taxon>
        <taxon>Arthropoda</taxon>
        <taxon>Hexapoda</taxon>
        <taxon>Insecta</taxon>
        <taxon>Pterygota</taxon>
        <taxon>Neoptera</taxon>
        <taxon>Endopterygota</taxon>
        <taxon>Lepidoptera</taxon>
        <taxon>Glossata</taxon>
        <taxon>Ditrysia</taxon>
        <taxon>Papilionoidea</taxon>
        <taxon>Papilionidae</taxon>
        <taxon>Parnassiinae</taxon>
        <taxon>Parnassini</taxon>
        <taxon>Parnassius</taxon>
        <taxon>Driopa</taxon>
    </lineage>
</organism>
<proteinExistence type="predicted"/>
<accession>A0AAV1M5Z4</accession>
<evidence type="ECO:0000313" key="2">
    <source>
        <dbReference type="EMBL" id="CAK1602062.1"/>
    </source>
</evidence>
<dbReference type="EMBL" id="CAVLGL010000137">
    <property type="protein sequence ID" value="CAK1602062.1"/>
    <property type="molecule type" value="Genomic_DNA"/>
</dbReference>
<sequence>MSRRKQAKPRSLKPEDEEWTQKIPANNEMVGKEDKSEDALAEAVTDEKDNMEETDTVKFDEDVDASLKQENEDEADLHAITTVTSKLVITPQVPIPSLTSLKFIRLLKQKAVFRRDIPYSMMPAMRFYCGLTFFLQLRQRVWCYDCLAAPAPCFTTRLLAYLVPFAINLQQTPWTSNIYMLIRSQF</sequence>
<evidence type="ECO:0000313" key="3">
    <source>
        <dbReference type="Proteomes" id="UP001314205"/>
    </source>
</evidence>
<evidence type="ECO:0000256" key="1">
    <source>
        <dbReference type="SAM" id="MobiDB-lite"/>
    </source>
</evidence>
<name>A0AAV1M5Z4_9NEOP</name>
<gene>
    <name evidence="2" type="ORF">PARMNEM_LOCUS20612</name>
</gene>
<feature type="compositionally biased region" description="Basic residues" evidence="1">
    <location>
        <begin position="1"/>
        <end position="11"/>
    </location>
</feature>
<protein>
    <submittedName>
        <fullName evidence="2">Uncharacterized protein</fullName>
    </submittedName>
</protein>
<dbReference type="AlphaFoldDB" id="A0AAV1M5Z4"/>
<feature type="region of interest" description="Disordered" evidence="1">
    <location>
        <begin position="1"/>
        <end position="54"/>
    </location>
</feature>
<reference evidence="2 3" key="1">
    <citation type="submission" date="2023-11" db="EMBL/GenBank/DDBJ databases">
        <authorList>
            <person name="Hedman E."/>
            <person name="Englund M."/>
            <person name="Stromberg M."/>
            <person name="Nyberg Akerstrom W."/>
            <person name="Nylinder S."/>
            <person name="Jareborg N."/>
            <person name="Kallberg Y."/>
            <person name="Kronander E."/>
        </authorList>
    </citation>
    <scope>NUCLEOTIDE SEQUENCE [LARGE SCALE GENOMIC DNA]</scope>
</reference>
<comment type="caution">
    <text evidence="2">The sequence shown here is derived from an EMBL/GenBank/DDBJ whole genome shotgun (WGS) entry which is preliminary data.</text>
</comment>
<dbReference type="Proteomes" id="UP001314205">
    <property type="component" value="Unassembled WGS sequence"/>
</dbReference>